<dbReference type="HOGENOM" id="CLU_145394_0_0_6"/>
<feature type="signal peptide" evidence="1">
    <location>
        <begin position="1"/>
        <end position="22"/>
    </location>
</feature>
<organism evidence="2 3">
    <name type="scientific">Providencia burhodogranariea DSM 19968</name>
    <dbReference type="NCBI Taxonomy" id="1141662"/>
    <lineage>
        <taxon>Bacteria</taxon>
        <taxon>Pseudomonadati</taxon>
        <taxon>Pseudomonadota</taxon>
        <taxon>Gammaproteobacteria</taxon>
        <taxon>Enterobacterales</taxon>
        <taxon>Morganellaceae</taxon>
        <taxon>Providencia</taxon>
    </lineage>
</organism>
<comment type="caution">
    <text evidence="2">The sequence shown here is derived from an EMBL/GenBank/DDBJ whole genome shotgun (WGS) entry which is preliminary data.</text>
</comment>
<evidence type="ECO:0000313" key="2">
    <source>
        <dbReference type="EMBL" id="EKT60199.1"/>
    </source>
</evidence>
<dbReference type="OrthoDB" id="6461555at2"/>
<keyword evidence="1" id="KW-0732">Signal</keyword>
<feature type="chain" id="PRO_5003921503" evidence="1">
    <location>
        <begin position="23"/>
        <end position="151"/>
    </location>
</feature>
<reference evidence="2 3" key="1">
    <citation type="journal article" date="2012" name="BMC Genomics">
        <title>Comparative genomics of bacteria in the genus Providencia isolated from wild Drosophila melanogaster.</title>
        <authorList>
            <person name="Galac M.R."/>
            <person name="Lazzaro B.P."/>
        </authorList>
    </citation>
    <scope>NUCLEOTIDE SEQUENCE [LARGE SCALE GENOMIC DNA]</scope>
    <source>
        <strain evidence="2 3">DSM 19968</strain>
    </source>
</reference>
<dbReference type="eggNOG" id="ENOG5033BGQ">
    <property type="taxonomic scope" value="Bacteria"/>
</dbReference>
<dbReference type="RefSeq" id="WP_008912459.1">
    <property type="nucleotide sequence ID" value="NZ_KB233223.1"/>
</dbReference>
<evidence type="ECO:0000256" key="1">
    <source>
        <dbReference type="SAM" id="SignalP"/>
    </source>
</evidence>
<accession>K8WI25</accession>
<sequence>MKILNKFMKIIFVTFISSSAFASNEVFFQCATKDGTINLELIGKDLKLTMKKNNSIFIERSSKLLDGGGYSYNHYSRFNTEYYRITYSSNNVDYAIYKNYEDGQYNSGLQVTDLNVNKEYNYDCNKIHIDKLDELLNILDCDKGSALGCMH</sequence>
<dbReference type="STRING" id="1141662.OOA_12320"/>
<dbReference type="AlphaFoldDB" id="K8WI25"/>
<protein>
    <submittedName>
        <fullName evidence="2">Uncharacterized protein</fullName>
    </submittedName>
</protein>
<name>K8WI25_9GAMM</name>
<proteinExistence type="predicted"/>
<gene>
    <name evidence="2" type="ORF">OOA_12320</name>
</gene>
<dbReference type="Proteomes" id="UP000009336">
    <property type="component" value="Unassembled WGS sequence"/>
</dbReference>
<keyword evidence="3" id="KW-1185">Reference proteome</keyword>
<dbReference type="EMBL" id="AKKL01000034">
    <property type="protein sequence ID" value="EKT60199.1"/>
    <property type="molecule type" value="Genomic_DNA"/>
</dbReference>
<evidence type="ECO:0000313" key="3">
    <source>
        <dbReference type="Proteomes" id="UP000009336"/>
    </source>
</evidence>
<dbReference type="PATRIC" id="fig|1141662.3.peg.2497"/>